<dbReference type="STRING" id="391936.S7S_04415"/>
<dbReference type="FunFam" id="2.30.30.60:FF:000001">
    <property type="entry name" value="MscS Mechanosensitive ion channel"/>
    <property type="match status" value="1"/>
</dbReference>
<accession>A0A0B4XKU5</accession>
<evidence type="ECO:0000259" key="12">
    <source>
        <dbReference type="Pfam" id="PF12794"/>
    </source>
</evidence>
<keyword evidence="4 9" id="KW-0812">Transmembrane</keyword>
<dbReference type="HOGENOM" id="CLU_007829_3_0_6"/>
<dbReference type="InterPro" id="IPR024393">
    <property type="entry name" value="MscS_porin"/>
</dbReference>
<feature type="transmembrane region" description="Helical" evidence="9">
    <location>
        <begin position="489"/>
        <end position="506"/>
    </location>
</feature>
<keyword evidence="8" id="KW-0175">Coiled coil</keyword>
<sequence>MKPGFSHLLLLLCVFFTFPAHAADTDLPGIADVQRQIDNLGDPQSLDADKAALRDELTQTLQWLNELADNEKRQQQVAERLARAPTETLRISRELSRFTPSDPDALRRDYEARDIDALVAELLSLLERQEQLQEQLSDATSDVSSNQMLPERAQNAIASTLDELEAARSTLIQLNVRDDALDNTATTTRLRAQIAALNSRLELRRIELQANSDLQTLASQQAALLQRRIDDDDTRLGVLQSVLEQKRQVRTRAAIEAASEQIAALPDSPLLRDQLAQNQALAERILTVTAQVNEQLRVNLQLRNQLDKVRQLERSLTEQVAALQGSLLLSRILYQQQRLLPRLDDSGVATPDIAELRLEQFQITDQREALLDTGATANRLLAGTAETDNTDIRAALLSLLNVRKELLQQLDPELSRLLTLSINATTVRAQLDAARRTARDTIQQQLFWMPSSRPLSLSTLRESPGTLAREWRNLLHNSYWQQALERFQALWPVVAFAALVALVLLWRRRSIKTRLKVLHQDVGFLKQDSQQHTPLALWLTLLLTAPLPLVLVTLGLVLRSGDTPGAVLIGAVLMKVSMIVLVFGTLLRLLGKDSVITRHFRWPADNVRLLRRQTLFTALAFLPLGIVIAIGERAPELLADDILGLLVVLVSGPLLAVLLWRLAEHYPSKQKVRLVRYTTVATVALIPLILTVLGAVGYYYTAVQLGGRLVDTFYLLLLWLLIGATVRRGLTLAARRLAYRRALARREEQREQKAAAEAGEQPEVVEEPPMDLELVNTQSLRLANLFLLLAFGVAIYWVWADLIGAMSYLDNVTLWQQTLGEGAQAREVSTSLGDVLFALIFLVVALMMARNLPGLLEVMILSRLALRPGSAYAITSLLAYTLTAVGILVSLGSLGVSWSKLQWLVAALGVGLGFGLQEVFGNFVSGIIILFERPVRIGDLVTIGDLSGTVNRIRIRATTIRDFDNKEIIIPNKSFVTDRLINWSLSDSVTRLVIQVGFAYGSDLELARKVLLQAASENPRVMKTPAPLALFTAFGASSLDHELRLHVHELSDRVPAGDELLRRIDALCRENGLEIAFNQLDVFIKNKVGEEIAIRTQQDGGPAQV</sequence>
<dbReference type="InterPro" id="IPR010920">
    <property type="entry name" value="LSM_dom_sf"/>
</dbReference>
<evidence type="ECO:0000256" key="6">
    <source>
        <dbReference type="ARBA" id="ARBA00022989"/>
    </source>
</evidence>
<dbReference type="NCBIfam" id="NF008438">
    <property type="entry name" value="PRK11281.1"/>
    <property type="match status" value="1"/>
</dbReference>
<feature type="transmembrane region" description="Helical" evidence="9">
    <location>
        <begin position="535"/>
        <end position="558"/>
    </location>
</feature>
<dbReference type="Pfam" id="PF21088">
    <property type="entry name" value="MS_channel_1st"/>
    <property type="match status" value="1"/>
</dbReference>
<evidence type="ECO:0000256" key="9">
    <source>
        <dbReference type="SAM" id="Phobius"/>
    </source>
</evidence>
<feature type="domain" description="Mechanosensitive ion channel MscS" evidence="11">
    <location>
        <begin position="919"/>
        <end position="984"/>
    </location>
</feature>
<proteinExistence type="inferred from homology"/>
<dbReference type="OrthoDB" id="9799209at2"/>
<evidence type="ECO:0000313" key="16">
    <source>
        <dbReference type="EMBL" id="AJD47305.1"/>
    </source>
</evidence>
<feature type="domain" description="Mechanosensitive ion channel inner membrane" evidence="12">
    <location>
        <begin position="493"/>
        <end position="815"/>
    </location>
</feature>
<dbReference type="InterPro" id="IPR006685">
    <property type="entry name" value="MscS_channel_2nd"/>
</dbReference>
<dbReference type="Gene3D" id="2.30.30.60">
    <property type="match status" value="1"/>
</dbReference>
<evidence type="ECO:0000256" key="5">
    <source>
        <dbReference type="ARBA" id="ARBA00022729"/>
    </source>
</evidence>
<dbReference type="Pfam" id="PF12795">
    <property type="entry name" value="MscS_porin"/>
    <property type="match status" value="1"/>
</dbReference>
<evidence type="ECO:0000313" key="17">
    <source>
        <dbReference type="Proteomes" id="UP000006764"/>
    </source>
</evidence>
<feature type="chain" id="PRO_5002097650" evidence="10">
    <location>
        <begin position="23"/>
        <end position="1105"/>
    </location>
</feature>
<evidence type="ECO:0000256" key="2">
    <source>
        <dbReference type="ARBA" id="ARBA00008017"/>
    </source>
</evidence>
<comment type="subcellular location">
    <subcellularLocation>
        <location evidence="1">Cell membrane</location>
        <topology evidence="1">Multi-pass membrane protein</topology>
    </subcellularLocation>
</comment>
<feature type="domain" description="Mechanosensitive ion channel transmembrane helices 2/3" evidence="15">
    <location>
        <begin position="877"/>
        <end position="917"/>
    </location>
</feature>
<feature type="transmembrane region" description="Helical" evidence="9">
    <location>
        <begin position="642"/>
        <end position="662"/>
    </location>
</feature>
<feature type="coiled-coil region" evidence="8">
    <location>
        <begin position="54"/>
        <end position="84"/>
    </location>
</feature>
<dbReference type="InterPro" id="IPR025692">
    <property type="entry name" value="MscS_IM_dom1"/>
</dbReference>
<evidence type="ECO:0000256" key="7">
    <source>
        <dbReference type="ARBA" id="ARBA00023136"/>
    </source>
</evidence>
<feature type="domain" description="Mechanosensitive ion channel MscS porin" evidence="13">
    <location>
        <begin position="36"/>
        <end position="272"/>
    </location>
</feature>
<feature type="signal peptide" evidence="10">
    <location>
        <begin position="1"/>
        <end position="22"/>
    </location>
</feature>
<evidence type="ECO:0000256" key="3">
    <source>
        <dbReference type="ARBA" id="ARBA00022475"/>
    </source>
</evidence>
<feature type="domain" description="Mechanosensitive ion channel MscS C-terminal" evidence="14">
    <location>
        <begin position="993"/>
        <end position="1075"/>
    </location>
</feature>
<evidence type="ECO:0000256" key="8">
    <source>
        <dbReference type="SAM" id="Coils"/>
    </source>
</evidence>
<gene>
    <name evidence="16" type="ORF">S7S_04415</name>
</gene>
<keyword evidence="3" id="KW-1003">Cell membrane</keyword>
<evidence type="ECO:0000259" key="14">
    <source>
        <dbReference type="Pfam" id="PF21082"/>
    </source>
</evidence>
<dbReference type="PROSITE" id="PS01246">
    <property type="entry name" value="UPF0003"/>
    <property type="match status" value="1"/>
</dbReference>
<comment type="similarity">
    <text evidence="2">Belongs to the MscS (TC 1.A.23) family.</text>
</comment>
<keyword evidence="7 9" id="KW-0472">Membrane</keyword>
<dbReference type="RefSeq" id="WP_008738344.1">
    <property type="nucleotide sequence ID" value="NZ_CP004387.1"/>
</dbReference>
<feature type="transmembrane region" description="Helical" evidence="9">
    <location>
        <begin position="903"/>
        <end position="931"/>
    </location>
</feature>
<dbReference type="Pfam" id="PF21082">
    <property type="entry name" value="MS_channel_3rd"/>
    <property type="match status" value="1"/>
</dbReference>
<evidence type="ECO:0000259" key="13">
    <source>
        <dbReference type="Pfam" id="PF12795"/>
    </source>
</evidence>
<dbReference type="SUPFAM" id="SSF82861">
    <property type="entry name" value="Mechanosensitive channel protein MscS (YggB), transmembrane region"/>
    <property type="match status" value="1"/>
</dbReference>
<dbReference type="Gene3D" id="1.10.287.1260">
    <property type="match status" value="1"/>
</dbReference>
<dbReference type="SUPFAM" id="SSF50182">
    <property type="entry name" value="Sm-like ribonucleoproteins"/>
    <property type="match status" value="1"/>
</dbReference>
<dbReference type="Pfam" id="PF12794">
    <property type="entry name" value="MscS_TM"/>
    <property type="match status" value="1"/>
</dbReference>
<evidence type="ECO:0000256" key="4">
    <source>
        <dbReference type="ARBA" id="ARBA00022692"/>
    </source>
</evidence>
<feature type="transmembrane region" description="Helical" evidence="9">
    <location>
        <begin position="609"/>
        <end position="630"/>
    </location>
</feature>
<organism evidence="16 17">
    <name type="scientific">Isoalcanivorax pacificus W11-5</name>
    <dbReference type="NCBI Taxonomy" id="391936"/>
    <lineage>
        <taxon>Bacteria</taxon>
        <taxon>Pseudomonadati</taxon>
        <taxon>Pseudomonadota</taxon>
        <taxon>Gammaproteobacteria</taxon>
        <taxon>Oceanospirillales</taxon>
        <taxon>Alcanivoracaceae</taxon>
        <taxon>Isoalcanivorax</taxon>
    </lineage>
</organism>
<evidence type="ECO:0000256" key="1">
    <source>
        <dbReference type="ARBA" id="ARBA00004651"/>
    </source>
</evidence>
<dbReference type="InterPro" id="IPR011014">
    <property type="entry name" value="MscS_channel_TM-2"/>
</dbReference>
<dbReference type="InterPro" id="IPR049278">
    <property type="entry name" value="MS_channel_C"/>
</dbReference>
<evidence type="ECO:0000259" key="15">
    <source>
        <dbReference type="Pfam" id="PF21088"/>
    </source>
</evidence>
<evidence type="ECO:0000256" key="10">
    <source>
        <dbReference type="SAM" id="SignalP"/>
    </source>
</evidence>
<feature type="transmembrane region" description="Helical" evidence="9">
    <location>
        <begin position="712"/>
        <end position="730"/>
    </location>
</feature>
<dbReference type="InterPro" id="IPR006686">
    <property type="entry name" value="MscS_channel_CS"/>
</dbReference>
<keyword evidence="17" id="KW-1185">Reference proteome</keyword>
<dbReference type="PANTHER" id="PTHR30347:SF1">
    <property type="entry name" value="MECHANOSENSITIVE CHANNEL MSCK"/>
    <property type="match status" value="1"/>
</dbReference>
<protein>
    <submittedName>
        <fullName evidence="16">MscS family transporter</fullName>
    </submittedName>
</protein>
<dbReference type="GO" id="GO:0008381">
    <property type="term" value="F:mechanosensitive monoatomic ion channel activity"/>
    <property type="evidence" value="ECO:0007669"/>
    <property type="project" value="UniProtKB-ARBA"/>
</dbReference>
<feature type="transmembrane region" description="Helical" evidence="9">
    <location>
        <begin position="564"/>
        <end position="589"/>
    </location>
</feature>
<dbReference type="InterPro" id="IPR011066">
    <property type="entry name" value="MscS_channel_C_sf"/>
</dbReference>
<dbReference type="KEGG" id="apac:S7S_04415"/>
<reference evidence="16 17" key="1">
    <citation type="journal article" date="2012" name="J. Bacteriol.">
        <title>Genome sequence of an alkane-degrading bacterium, Alcanivorax pacificus type strain W11-5, isolated from deep sea sediment.</title>
        <authorList>
            <person name="Lai Q."/>
            <person name="Shao Z."/>
        </authorList>
    </citation>
    <scope>NUCLEOTIDE SEQUENCE [LARGE SCALE GENOMIC DNA]</scope>
    <source>
        <strain evidence="16 17">W11-5</strain>
    </source>
</reference>
<dbReference type="GO" id="GO:0009992">
    <property type="term" value="P:intracellular water homeostasis"/>
    <property type="evidence" value="ECO:0007669"/>
    <property type="project" value="TreeGrafter"/>
</dbReference>
<feature type="transmembrane region" description="Helical" evidence="9">
    <location>
        <begin position="674"/>
        <end position="700"/>
    </location>
</feature>
<dbReference type="Proteomes" id="UP000006764">
    <property type="component" value="Chromosome"/>
</dbReference>
<dbReference type="InterPro" id="IPR052702">
    <property type="entry name" value="MscS-like_channel"/>
</dbReference>
<feature type="transmembrane region" description="Helical" evidence="9">
    <location>
        <begin position="785"/>
        <end position="808"/>
    </location>
</feature>
<dbReference type="PANTHER" id="PTHR30347">
    <property type="entry name" value="POTASSIUM CHANNEL RELATED"/>
    <property type="match status" value="1"/>
</dbReference>
<dbReference type="SUPFAM" id="SSF82689">
    <property type="entry name" value="Mechanosensitive channel protein MscS (YggB), C-terminal domain"/>
    <property type="match status" value="1"/>
</dbReference>
<keyword evidence="5 10" id="KW-0732">Signal</keyword>
<dbReference type="GO" id="GO:0005886">
    <property type="term" value="C:plasma membrane"/>
    <property type="evidence" value="ECO:0007669"/>
    <property type="project" value="UniProtKB-SubCell"/>
</dbReference>
<feature type="coiled-coil region" evidence="8">
    <location>
        <begin position="115"/>
        <end position="142"/>
    </location>
</feature>
<feature type="transmembrane region" description="Helical" evidence="9">
    <location>
        <begin position="870"/>
        <end position="891"/>
    </location>
</feature>
<dbReference type="Gene3D" id="3.30.70.100">
    <property type="match status" value="1"/>
</dbReference>
<name>A0A0B4XKU5_9GAMM</name>
<dbReference type="InterPro" id="IPR023408">
    <property type="entry name" value="MscS_beta-dom_sf"/>
</dbReference>
<dbReference type="Pfam" id="PF00924">
    <property type="entry name" value="MS_channel_2nd"/>
    <property type="match status" value="1"/>
</dbReference>
<dbReference type="FunFam" id="1.10.287.1260:FF:000002">
    <property type="entry name" value="Potassium efflux system KefA"/>
    <property type="match status" value="1"/>
</dbReference>
<feature type="transmembrane region" description="Helical" evidence="9">
    <location>
        <begin position="828"/>
        <end position="849"/>
    </location>
</feature>
<dbReference type="AlphaFoldDB" id="A0A0B4XKU5"/>
<evidence type="ECO:0000259" key="11">
    <source>
        <dbReference type="Pfam" id="PF00924"/>
    </source>
</evidence>
<dbReference type="EMBL" id="CP004387">
    <property type="protein sequence ID" value="AJD47305.1"/>
    <property type="molecule type" value="Genomic_DNA"/>
</dbReference>
<dbReference type="InterPro" id="IPR049142">
    <property type="entry name" value="MS_channel_1st"/>
</dbReference>
<keyword evidence="6 9" id="KW-1133">Transmembrane helix</keyword>